<evidence type="ECO:0000313" key="2">
    <source>
        <dbReference type="Proteomes" id="UP001140949"/>
    </source>
</evidence>
<dbReference type="EMBL" id="JANAVB010030814">
    <property type="protein sequence ID" value="KAJ6813139.1"/>
    <property type="molecule type" value="Genomic_DNA"/>
</dbReference>
<name>A0AAX6FAC1_IRIPA</name>
<reference evidence="1" key="1">
    <citation type="journal article" date="2023" name="GigaByte">
        <title>Genome assembly of the bearded iris, Iris pallida Lam.</title>
        <authorList>
            <person name="Bruccoleri R.E."/>
            <person name="Oakeley E.J."/>
            <person name="Faust A.M.E."/>
            <person name="Altorfer M."/>
            <person name="Dessus-Babus S."/>
            <person name="Burckhardt D."/>
            <person name="Oertli M."/>
            <person name="Naumann U."/>
            <person name="Petersen F."/>
            <person name="Wong J."/>
        </authorList>
    </citation>
    <scope>NUCLEOTIDE SEQUENCE</scope>
    <source>
        <strain evidence="1">GSM-AAB239-AS_SAM_17_03QT</strain>
    </source>
</reference>
<reference evidence="1" key="2">
    <citation type="submission" date="2023-04" db="EMBL/GenBank/DDBJ databases">
        <authorList>
            <person name="Bruccoleri R.E."/>
            <person name="Oakeley E.J."/>
            <person name="Faust A.-M."/>
            <person name="Dessus-Babus S."/>
            <person name="Altorfer M."/>
            <person name="Burckhardt D."/>
            <person name="Oertli M."/>
            <person name="Naumann U."/>
            <person name="Petersen F."/>
            <person name="Wong J."/>
        </authorList>
    </citation>
    <scope>NUCLEOTIDE SEQUENCE</scope>
    <source>
        <strain evidence="1">GSM-AAB239-AS_SAM_17_03QT</strain>
        <tissue evidence="1">Leaf</tissue>
    </source>
</reference>
<dbReference type="AlphaFoldDB" id="A0AAX6FAC1"/>
<sequence length="46" mass="5184">MMEKPQVASVGCVAVARPMTCTKSNRFGRKRRHTYLRGGARSELVF</sequence>
<organism evidence="1 2">
    <name type="scientific">Iris pallida</name>
    <name type="common">Sweet iris</name>
    <dbReference type="NCBI Taxonomy" id="29817"/>
    <lineage>
        <taxon>Eukaryota</taxon>
        <taxon>Viridiplantae</taxon>
        <taxon>Streptophyta</taxon>
        <taxon>Embryophyta</taxon>
        <taxon>Tracheophyta</taxon>
        <taxon>Spermatophyta</taxon>
        <taxon>Magnoliopsida</taxon>
        <taxon>Liliopsida</taxon>
        <taxon>Asparagales</taxon>
        <taxon>Iridaceae</taxon>
        <taxon>Iridoideae</taxon>
        <taxon>Irideae</taxon>
        <taxon>Iris</taxon>
    </lineage>
</organism>
<keyword evidence="2" id="KW-1185">Reference proteome</keyword>
<gene>
    <name evidence="1" type="ORF">M6B38_147340</name>
</gene>
<proteinExistence type="predicted"/>
<accession>A0AAX6FAC1</accession>
<comment type="caution">
    <text evidence="1">The sequence shown here is derived from an EMBL/GenBank/DDBJ whole genome shotgun (WGS) entry which is preliminary data.</text>
</comment>
<dbReference type="Proteomes" id="UP001140949">
    <property type="component" value="Unassembled WGS sequence"/>
</dbReference>
<evidence type="ECO:0000313" key="1">
    <source>
        <dbReference type="EMBL" id="KAJ6813139.1"/>
    </source>
</evidence>
<protein>
    <submittedName>
        <fullName evidence="1">Uncharacterized protein</fullName>
    </submittedName>
</protein>